<protein>
    <recommendedName>
        <fullName evidence="6">Histidine kinase-, DNA gyrase B-, and HSP90-like ATPase</fullName>
    </recommendedName>
</protein>
<evidence type="ECO:0000313" key="4">
    <source>
        <dbReference type="EMBL" id="SDY29711.1"/>
    </source>
</evidence>
<proteinExistence type="predicted"/>
<dbReference type="RefSeq" id="WP_143047129.1">
    <property type="nucleotide sequence ID" value="NZ_FNON01000005.1"/>
</dbReference>
<feature type="domain" description="wHTH-Hsp90 Na associated" evidence="3">
    <location>
        <begin position="1182"/>
        <end position="1233"/>
    </location>
</feature>
<evidence type="ECO:0000259" key="3">
    <source>
        <dbReference type="Pfam" id="PF24410"/>
    </source>
</evidence>
<feature type="domain" description="wHTH-Hsp90 Na associated" evidence="3">
    <location>
        <begin position="1122"/>
        <end position="1170"/>
    </location>
</feature>
<dbReference type="AlphaFoldDB" id="A0A1H3IPU1"/>
<feature type="compositionally biased region" description="Gly residues" evidence="1">
    <location>
        <begin position="1"/>
        <end position="10"/>
    </location>
</feature>
<dbReference type="InterPro" id="IPR056507">
    <property type="entry name" value="wHTH-HSP90_Na-assoc"/>
</dbReference>
<evidence type="ECO:0000313" key="5">
    <source>
        <dbReference type="Proteomes" id="UP000199515"/>
    </source>
</evidence>
<dbReference type="Gene3D" id="3.30.565.10">
    <property type="entry name" value="Histidine kinase-like ATPase, C-terminal domain"/>
    <property type="match status" value="1"/>
</dbReference>
<dbReference type="SUPFAM" id="SSF55874">
    <property type="entry name" value="ATPase domain of HSP90 chaperone/DNA topoisomerase II/histidine kinase"/>
    <property type="match status" value="1"/>
</dbReference>
<feature type="compositionally biased region" description="Low complexity" evidence="1">
    <location>
        <begin position="11"/>
        <end position="26"/>
    </location>
</feature>
<evidence type="ECO:0000256" key="1">
    <source>
        <dbReference type="SAM" id="MobiDB-lite"/>
    </source>
</evidence>
<evidence type="ECO:0000259" key="2">
    <source>
        <dbReference type="Pfam" id="PF24401"/>
    </source>
</evidence>
<dbReference type="PRINTS" id="PR00775">
    <property type="entry name" value="HEATSHOCK90"/>
</dbReference>
<sequence length="1252" mass="138914">MEAGLVGNGEGNTSNSVSSSVGGNVNQHRDTHIHTLNIFGVQNPQVSSSIDHPWAQLVEKSQAWHHVDDEYAETLRSAAAIAAKLAAIRDTAEAVVSADPWIDRTFAERVSKRMGWALKKWLAKDLRLSAAEAALLTLVPLVQHTLWVATAASLSSVEPTTLTGHKTPSESRAEFEAFVSGFPRLVGRAELPQLPDRTSARVEIGWWLFHHWLAKRMALLQPHMIGDLLAEAGVHDDRMRQILDPASLCEILVGLRLEPSALCDKTRLYKLKTKRPVDGGTSDEEYIRGPLLTLVLSIAQAAAIKITDLSDTVVWHLGIPSSVNLRQLHESVTQATWEERADGPVLAATCHHEAIVVALREYATRIDALLHAVRRAAEDLPALGVLRSLPSRASADGVAPAVSADGKPVFDNWSQFRLDEQRVRELLMGEQLYHNRDLAIRELYQNALDACRYREARDKYLQRKTGRASGWIGNIEFNQDTEHGRAYLECADNGIGMGHAELTGVFAQAGMRFADLTEFQLEQANWNSVDPPIEFYPNSRFGIGVLSYFMLADEITVTTCRMDSEGGTPGPELQATISGPGHLFHIKKIAEHGTPGTQVRLYLQDTTKPPSCVRVLDRLLGIADFTTTARHGDDHLEWEPGVLHSRESQHWEKGGLNAHGTLIPAIDGQVVWCERGGALLVDGLLVKPSHEHGIFASADFGEFNGVVVNLTGRRAPRLSVDRTEVLDDVSTTVERLLIPATRELIETEPPLADFDWISKVGHNSPRLADLITESILKNAKPEHEQWPNAQQSGHFSEDAHFDTEFASHVRHKSKLWPRFEKPAGGSPPDHIFLWRVVAHRPNQAWKLLKNEVSDLSKVYSTLPALPSDLTLLCPEQIDGYWLLDTKLDTPGHILNTAAISGRSPYETACRARQLGVSSQHAEVFSKKYTPDSTEIALVNENAERSQQPLTRQYPIPVRHMVSAHFKLGLSFDDLLQRMSRYGFDTSISEKITCTPTPADTQLLNRRELKISTEERVSRWTLKLLSADLNLSESEIERKLTGYGFQFIDDSDIDPDSLDLRLLSPTLDGRPPWLAANTVVPLGHIAKAARRLDLTTESVCERLTALGRQTPNSVPDSISYTNVKLLSVDLDGTRPWLAPDEAVTPTHLVAAWRELLLPPDVAAKELSLLEFDVPHYDLPERDLPTDCILLGIDTDTGIVSKASERNVPLHHLVTCALKLSWTLSAVVDRLRQLGVDVPDIKTTIRNAMERLPH</sequence>
<accession>A0A1H3IPU1</accession>
<feature type="domain" description="wHTH-Hsp90 Na associated" evidence="3">
    <location>
        <begin position="1053"/>
        <end position="1106"/>
    </location>
</feature>
<organism evidence="4 5">
    <name type="scientific">Amycolatopsis xylanica</name>
    <dbReference type="NCBI Taxonomy" id="589385"/>
    <lineage>
        <taxon>Bacteria</taxon>
        <taxon>Bacillati</taxon>
        <taxon>Actinomycetota</taxon>
        <taxon>Actinomycetes</taxon>
        <taxon>Pseudonocardiales</taxon>
        <taxon>Pseudonocardiaceae</taxon>
        <taxon>Amycolatopsis</taxon>
    </lineage>
</organism>
<dbReference type="STRING" id="589385.SAMN05421504_10574"/>
<reference evidence="4 5" key="1">
    <citation type="submission" date="2016-10" db="EMBL/GenBank/DDBJ databases">
        <authorList>
            <person name="de Groot N.N."/>
        </authorList>
    </citation>
    <scope>NUCLEOTIDE SEQUENCE [LARGE SCALE GENOMIC DNA]</scope>
    <source>
        <strain evidence="4 5">CPCC 202699</strain>
    </source>
</reference>
<dbReference type="InterPro" id="IPR056506">
    <property type="entry name" value="iHD-CE"/>
</dbReference>
<keyword evidence="5" id="KW-1185">Reference proteome</keyword>
<feature type="region of interest" description="Disordered" evidence="1">
    <location>
        <begin position="1"/>
        <end position="26"/>
    </location>
</feature>
<dbReference type="Pfam" id="PF24401">
    <property type="entry name" value="iHD-CE"/>
    <property type="match status" value="1"/>
</dbReference>
<dbReference type="Proteomes" id="UP000199515">
    <property type="component" value="Unassembled WGS sequence"/>
</dbReference>
<dbReference type="Pfam" id="PF24410">
    <property type="entry name" value="wHTH-HSP90_Na-assoc"/>
    <property type="match status" value="4"/>
</dbReference>
<evidence type="ECO:0008006" key="6">
    <source>
        <dbReference type="Google" id="ProtNLM"/>
    </source>
</evidence>
<feature type="domain" description="wHTH-Hsp90 Na associated" evidence="3">
    <location>
        <begin position="929"/>
        <end position="983"/>
    </location>
</feature>
<dbReference type="InterPro" id="IPR020575">
    <property type="entry name" value="Hsp90_N"/>
</dbReference>
<dbReference type="EMBL" id="FNON01000005">
    <property type="protein sequence ID" value="SDY29711.1"/>
    <property type="molecule type" value="Genomic_DNA"/>
</dbReference>
<dbReference type="InterPro" id="IPR036890">
    <property type="entry name" value="HATPase_C_sf"/>
</dbReference>
<dbReference type="OrthoDB" id="9802640at2"/>
<feature type="domain" description="iHD-CE" evidence="2">
    <location>
        <begin position="54"/>
        <end position="401"/>
    </location>
</feature>
<name>A0A1H3IPU1_9PSEU</name>
<gene>
    <name evidence="4" type="ORF">SAMN05421504_10574</name>
</gene>